<dbReference type="InterPro" id="IPR027417">
    <property type="entry name" value="P-loop_NTPase"/>
</dbReference>
<feature type="compositionally biased region" description="Acidic residues" evidence="10">
    <location>
        <begin position="1074"/>
        <end position="1083"/>
    </location>
</feature>
<dbReference type="PANTHER" id="PTHR23389:SF6">
    <property type="entry name" value="REPLICATION FACTOR C SUBUNIT 1"/>
    <property type="match status" value="1"/>
</dbReference>
<dbReference type="Gene3D" id="3.40.50.10190">
    <property type="entry name" value="BRCT domain"/>
    <property type="match status" value="1"/>
</dbReference>
<dbReference type="InterPro" id="IPR003959">
    <property type="entry name" value="ATPase_AAA_core"/>
</dbReference>
<evidence type="ECO:0000256" key="5">
    <source>
        <dbReference type="ARBA" id="ARBA00022741"/>
    </source>
</evidence>
<feature type="coiled-coil region" evidence="9">
    <location>
        <begin position="448"/>
        <end position="476"/>
    </location>
</feature>
<feature type="compositionally biased region" description="Basic residues" evidence="10">
    <location>
        <begin position="33"/>
        <end position="42"/>
    </location>
</feature>
<comment type="subcellular location">
    <subcellularLocation>
        <location evidence="1 8">Nucleus</location>
    </subcellularLocation>
</comment>
<feature type="compositionally biased region" description="Basic residues" evidence="10">
    <location>
        <begin position="1050"/>
        <end position="1069"/>
    </location>
</feature>
<dbReference type="Gene3D" id="1.10.8.60">
    <property type="match status" value="1"/>
</dbReference>
<dbReference type="InterPro" id="IPR036420">
    <property type="entry name" value="BRCT_dom_sf"/>
</dbReference>
<evidence type="ECO:0000256" key="4">
    <source>
        <dbReference type="ARBA" id="ARBA00022705"/>
    </source>
</evidence>
<accession>A0ABR4A6I4</accession>
<keyword evidence="9" id="KW-0175">Coiled coil</keyword>
<comment type="caution">
    <text evidence="12">The sequence shown here is derived from an EMBL/GenBank/DDBJ whole genome shotgun (WGS) entry which is preliminary data.</text>
</comment>
<feature type="compositionally biased region" description="Basic and acidic residues" evidence="10">
    <location>
        <begin position="104"/>
        <end position="115"/>
    </location>
</feature>
<feature type="compositionally biased region" description="Acidic residues" evidence="10">
    <location>
        <begin position="264"/>
        <end position="274"/>
    </location>
</feature>
<evidence type="ECO:0000256" key="8">
    <source>
        <dbReference type="PIRNR" id="PIRNR036578"/>
    </source>
</evidence>
<dbReference type="PIRSF" id="PIRSF036578">
    <property type="entry name" value="RFC1"/>
    <property type="match status" value="1"/>
</dbReference>
<evidence type="ECO:0000256" key="10">
    <source>
        <dbReference type="SAM" id="MobiDB-lite"/>
    </source>
</evidence>
<dbReference type="SUPFAM" id="SSF52113">
    <property type="entry name" value="BRCT domain"/>
    <property type="match status" value="1"/>
</dbReference>
<dbReference type="Gene3D" id="1.20.272.10">
    <property type="match status" value="1"/>
</dbReference>
<feature type="region of interest" description="Disordered" evidence="10">
    <location>
        <begin position="1"/>
        <end position="332"/>
    </location>
</feature>
<dbReference type="SMART" id="SM00292">
    <property type="entry name" value="BRCT"/>
    <property type="match status" value="1"/>
</dbReference>
<dbReference type="Pfam" id="PF08519">
    <property type="entry name" value="RFC1"/>
    <property type="match status" value="1"/>
</dbReference>
<dbReference type="CDD" id="cd18140">
    <property type="entry name" value="HLD_clamp_RFC"/>
    <property type="match status" value="1"/>
</dbReference>
<dbReference type="PROSITE" id="PS50172">
    <property type="entry name" value="BRCT"/>
    <property type="match status" value="1"/>
</dbReference>
<feature type="domain" description="BRCT" evidence="11">
    <location>
        <begin position="358"/>
        <end position="437"/>
    </location>
</feature>
<dbReference type="InterPro" id="IPR013725">
    <property type="entry name" value="DNA_replication_fac_RFC1_C"/>
</dbReference>
<dbReference type="Proteomes" id="UP001590950">
    <property type="component" value="Unassembled WGS sequence"/>
</dbReference>
<dbReference type="InterPro" id="IPR003593">
    <property type="entry name" value="AAA+_ATPase"/>
</dbReference>
<sequence>MPSDIRSFFGAKGSQITGSSQEQKMPKDVAKEKKAKGRAKRKVLSDSEDDLVAESTKKSTPKKLPPKKQMKRDSPVGEITTTSEYFASSGKSKPTRSTPTKPKTQSERKVTEESKAPSAKSTPKATPKPEPATNGKSSSRKRSKPNYAVDFDHEDSDFAPKVLKDDADSGEDIFVADHKTGRKGDADAYQSDDDKDEIIQPTRKTTKGGKSASSKKRVESSDDDMNIQIKDLPMKDNSEYKAPKASKVTNGAKASKGRKRKSEELEDEDDEDEDHGAPASKKPKSAKGKPPAKKATPKKKEEEPQARTQVDDILDAIPTVRAPTPPPRDGEKIFNYAAFNANRNEPVASGSSTDVPVGAENCLAGLTFVFTGVLDTLERTAGQELVKRHGGKVTGAPSKKTSFVVLGSDAGPKKLETIKQFGLKTINEHGLFELIRKLPTNGGDGKAAEQYEAKKKQEQEKIEKAAEEMVKQERAEAKKAASFNSSSQPVSKGDIAGSTTTDSRLWTVKYAPTATSMICGNKTQVDKLQAWLRAWPSNVKIKFKKPGKDGWGVFRAMCLHGPPGIGKTTAAHLAAKLEGYDVIESNASDTRSKKLVETGLRGVLDTTSLLGYFAGDGKKVEAEKKKIVLVMDEVDGMSAGDRGGVGALAAVCRKTSIPIMLICNDRRLPKMKPFDSVAYDLPFRRPTVDQIRQRIMTICFREKLKVPPNVINALIEGSHADIRQVINMLSTAKLDQDAMDFDGGKQMSKSWEKHVILKPWDIVSKILGGGMFAPSSTSTLNDKIELYFNDHEFSNLMLQENYLGTNPMLSNTYTGKEKSFKMLELVDNAAESISDGDLVDRMIHGSQQQWALMPTHAVFSFVRPASFVAGSQSGSQTRFTSWLGNNSKQNKLMRFIKEIQGHMRLRASGDRHEIRQQYLPLLWYRLVKELQEEGKEGIDDIIALMDSYYLTKEDWDAILELGVGPMDMEHSKIDTQAKSAFTRTYNQKSHPLPYMKASQVVAPTKKSKERPDLEEALDESDSGVSSGEDQAVLDDDKPLDLKKDKYVAAPKKKKAAVKNKAGAKGKGKGKVKDESEEEEESEEEVKPKKGKAKAKK</sequence>
<dbReference type="InterPro" id="IPR001357">
    <property type="entry name" value="BRCT_dom"/>
</dbReference>
<feature type="compositionally biased region" description="Basic and acidic residues" evidence="10">
    <location>
        <begin position="175"/>
        <end position="186"/>
    </location>
</feature>
<dbReference type="CDD" id="cd00009">
    <property type="entry name" value="AAA"/>
    <property type="match status" value="1"/>
</dbReference>
<dbReference type="InterPro" id="IPR008921">
    <property type="entry name" value="DNA_pol3_clamp-load_cplx_C"/>
</dbReference>
<dbReference type="Pfam" id="PF00533">
    <property type="entry name" value="BRCT"/>
    <property type="match status" value="1"/>
</dbReference>
<proteinExistence type="inferred from homology"/>
<dbReference type="SUPFAM" id="SSF48019">
    <property type="entry name" value="post-AAA+ oligomerization domain-like"/>
    <property type="match status" value="1"/>
</dbReference>
<evidence type="ECO:0000259" key="11">
    <source>
        <dbReference type="PROSITE" id="PS50172"/>
    </source>
</evidence>
<keyword evidence="4 8" id="KW-0235">DNA replication</keyword>
<feature type="compositionally biased region" description="Acidic residues" evidence="10">
    <location>
        <begin position="1012"/>
        <end position="1021"/>
    </location>
</feature>
<dbReference type="PANTHER" id="PTHR23389">
    <property type="entry name" value="CHROMOSOME TRANSMISSION FIDELITY FACTOR 18"/>
    <property type="match status" value="1"/>
</dbReference>
<feature type="compositionally biased region" description="Basic residues" evidence="10">
    <location>
        <begin position="59"/>
        <end position="70"/>
    </location>
</feature>
<feature type="region of interest" description="Disordered" evidence="10">
    <location>
        <begin position="992"/>
        <end position="1096"/>
    </location>
</feature>
<feature type="region of interest" description="Disordered" evidence="10">
    <location>
        <begin position="478"/>
        <end position="498"/>
    </location>
</feature>
<feature type="compositionally biased region" description="Basic and acidic residues" evidence="10">
    <location>
        <begin position="1034"/>
        <end position="1046"/>
    </location>
</feature>
<evidence type="ECO:0000256" key="6">
    <source>
        <dbReference type="ARBA" id="ARBA00022840"/>
    </source>
</evidence>
<dbReference type="InterPro" id="IPR012178">
    <property type="entry name" value="RFC1"/>
</dbReference>
<protein>
    <recommendedName>
        <fullName evidence="3 8">Replication factor C subunit 1</fullName>
    </recommendedName>
</protein>
<name>A0ABR4A6I4_9LECA</name>
<dbReference type="SMART" id="SM00382">
    <property type="entry name" value="AAA"/>
    <property type="match status" value="1"/>
</dbReference>
<gene>
    <name evidence="12" type="ORF">N7G274_006449</name>
</gene>
<feature type="compositionally biased region" description="Low complexity" evidence="10">
    <location>
        <begin position="88"/>
        <end position="103"/>
    </location>
</feature>
<evidence type="ECO:0000313" key="12">
    <source>
        <dbReference type="EMBL" id="KAL2040991.1"/>
    </source>
</evidence>
<feature type="compositionally biased region" description="Basic residues" evidence="10">
    <location>
        <begin position="281"/>
        <end position="297"/>
    </location>
</feature>
<organism evidence="12 13">
    <name type="scientific">Stereocaulon virgatum</name>
    <dbReference type="NCBI Taxonomy" id="373712"/>
    <lineage>
        <taxon>Eukaryota</taxon>
        <taxon>Fungi</taxon>
        <taxon>Dikarya</taxon>
        <taxon>Ascomycota</taxon>
        <taxon>Pezizomycotina</taxon>
        <taxon>Lecanoromycetes</taxon>
        <taxon>OSLEUM clade</taxon>
        <taxon>Lecanoromycetidae</taxon>
        <taxon>Lecanorales</taxon>
        <taxon>Lecanorineae</taxon>
        <taxon>Stereocaulaceae</taxon>
        <taxon>Stereocaulon</taxon>
    </lineage>
</organism>
<dbReference type="Pfam" id="PF25361">
    <property type="entry name" value="AAA_lid_RFC1"/>
    <property type="match status" value="1"/>
</dbReference>
<evidence type="ECO:0000256" key="7">
    <source>
        <dbReference type="ARBA" id="ARBA00023242"/>
    </source>
</evidence>
<dbReference type="Pfam" id="PF00004">
    <property type="entry name" value="AAA"/>
    <property type="match status" value="1"/>
</dbReference>
<keyword evidence="6 8" id="KW-0067">ATP-binding</keyword>
<feature type="compositionally biased region" description="Polar residues" evidence="10">
    <location>
        <begin position="14"/>
        <end position="23"/>
    </location>
</feature>
<keyword evidence="13" id="KW-1185">Reference proteome</keyword>
<keyword evidence="5 8" id="KW-0547">Nucleotide-binding</keyword>
<dbReference type="Gene3D" id="3.40.50.300">
    <property type="entry name" value="P-loop containing nucleotide triphosphate hydrolases"/>
    <property type="match status" value="1"/>
</dbReference>
<comment type="similarity">
    <text evidence="2 8">Belongs to the activator 1 large subunit family.</text>
</comment>
<feature type="compositionally biased region" description="Basic and acidic residues" evidence="10">
    <location>
        <begin position="232"/>
        <end position="242"/>
    </location>
</feature>
<keyword evidence="7 8" id="KW-0539">Nucleus</keyword>
<dbReference type="SUPFAM" id="SSF52540">
    <property type="entry name" value="P-loop containing nucleoside triphosphate hydrolases"/>
    <property type="match status" value="1"/>
</dbReference>
<reference evidence="12 13" key="1">
    <citation type="submission" date="2024-09" db="EMBL/GenBank/DDBJ databases">
        <title>Rethinking Asexuality: The Enigmatic Case of Functional Sexual Genes in Lepraria (Stereocaulaceae).</title>
        <authorList>
            <person name="Doellman M."/>
            <person name="Sun Y."/>
            <person name="Barcenas-Pena A."/>
            <person name="Lumbsch H.T."/>
            <person name="Grewe F."/>
        </authorList>
    </citation>
    <scope>NUCLEOTIDE SEQUENCE [LARGE SCALE GENOMIC DNA]</scope>
    <source>
        <strain evidence="12 13">Mercado 3170</strain>
    </source>
</reference>
<evidence type="ECO:0000256" key="3">
    <source>
        <dbReference type="ARBA" id="ARBA00020401"/>
    </source>
</evidence>
<dbReference type="InterPro" id="IPR047854">
    <property type="entry name" value="RFC_lid"/>
</dbReference>
<evidence type="ECO:0000256" key="1">
    <source>
        <dbReference type="ARBA" id="ARBA00004123"/>
    </source>
</evidence>
<dbReference type="EMBL" id="JBEFKJ010000019">
    <property type="protein sequence ID" value="KAL2040991.1"/>
    <property type="molecule type" value="Genomic_DNA"/>
</dbReference>
<feature type="compositionally biased region" description="Basic and acidic residues" evidence="10">
    <location>
        <begin position="156"/>
        <end position="167"/>
    </location>
</feature>
<evidence type="ECO:0000256" key="9">
    <source>
        <dbReference type="SAM" id="Coils"/>
    </source>
</evidence>
<evidence type="ECO:0000313" key="13">
    <source>
        <dbReference type="Proteomes" id="UP001590950"/>
    </source>
</evidence>
<dbReference type="CDD" id="cd17752">
    <property type="entry name" value="BRCT_RFC1"/>
    <property type="match status" value="1"/>
</dbReference>
<evidence type="ECO:0000256" key="2">
    <source>
        <dbReference type="ARBA" id="ARBA00006116"/>
    </source>
</evidence>
<feature type="compositionally biased region" description="Low complexity" evidence="10">
    <location>
        <begin position="116"/>
        <end position="125"/>
    </location>
</feature>